<proteinExistence type="predicted"/>
<gene>
    <name evidence="2" type="ORF">CAMP_LOCUS13132</name>
</gene>
<dbReference type="AlphaFoldDB" id="A0A9P1ISI9"/>
<dbReference type="SUPFAM" id="SSF63712">
    <property type="entry name" value="Nicotinic receptor ligand binding domain-like"/>
    <property type="match status" value="1"/>
</dbReference>
<name>A0A9P1ISI9_9PELO</name>
<protein>
    <recommendedName>
        <fullName evidence="4">Neurotransmitter-gated ion-channel ligand-binding domain-containing protein</fullName>
    </recommendedName>
</protein>
<evidence type="ECO:0008006" key="4">
    <source>
        <dbReference type="Google" id="ProtNLM"/>
    </source>
</evidence>
<evidence type="ECO:0000256" key="1">
    <source>
        <dbReference type="SAM" id="SignalP"/>
    </source>
</evidence>
<dbReference type="GO" id="GO:0005230">
    <property type="term" value="F:extracellular ligand-gated monoatomic ion channel activity"/>
    <property type="evidence" value="ECO:0007669"/>
    <property type="project" value="InterPro"/>
</dbReference>
<organism evidence="2 3">
    <name type="scientific">Caenorhabditis angaria</name>
    <dbReference type="NCBI Taxonomy" id="860376"/>
    <lineage>
        <taxon>Eukaryota</taxon>
        <taxon>Metazoa</taxon>
        <taxon>Ecdysozoa</taxon>
        <taxon>Nematoda</taxon>
        <taxon>Chromadorea</taxon>
        <taxon>Rhabditida</taxon>
        <taxon>Rhabditina</taxon>
        <taxon>Rhabditomorpha</taxon>
        <taxon>Rhabditoidea</taxon>
        <taxon>Rhabditidae</taxon>
        <taxon>Peloderinae</taxon>
        <taxon>Caenorhabditis</taxon>
    </lineage>
</organism>
<dbReference type="EMBL" id="CANHGI010000005">
    <property type="protein sequence ID" value="CAI5450495.1"/>
    <property type="molecule type" value="Genomic_DNA"/>
</dbReference>
<keyword evidence="3" id="KW-1185">Reference proteome</keyword>
<dbReference type="GO" id="GO:0016020">
    <property type="term" value="C:membrane"/>
    <property type="evidence" value="ECO:0007669"/>
    <property type="project" value="InterPro"/>
</dbReference>
<evidence type="ECO:0000313" key="3">
    <source>
        <dbReference type="Proteomes" id="UP001152747"/>
    </source>
</evidence>
<dbReference type="InterPro" id="IPR036734">
    <property type="entry name" value="Neur_chan_lig-bd_sf"/>
</dbReference>
<evidence type="ECO:0000313" key="2">
    <source>
        <dbReference type="EMBL" id="CAI5450495.1"/>
    </source>
</evidence>
<feature type="signal peptide" evidence="1">
    <location>
        <begin position="1"/>
        <end position="18"/>
    </location>
</feature>
<dbReference type="Proteomes" id="UP001152747">
    <property type="component" value="Unassembled WGS sequence"/>
</dbReference>
<comment type="caution">
    <text evidence="2">The sequence shown here is derived from an EMBL/GenBank/DDBJ whole genome shotgun (WGS) entry which is preliminary data.</text>
</comment>
<sequence length="113" mass="13484">MINFPTFFILFFIPCFVAKDCDSICRKSLLDFDLQNSKSETPIRQNQTFELDQSFFNFKLEEINEKTGNFRIYGLVHQIWYDYRLINNDVADGWFHFTPIGVLWTPKFSSFSE</sequence>
<dbReference type="Gene3D" id="2.70.170.10">
    <property type="entry name" value="Neurotransmitter-gated ion-channel ligand-binding domain"/>
    <property type="match status" value="1"/>
</dbReference>
<feature type="chain" id="PRO_5040159946" description="Neurotransmitter-gated ion-channel ligand-binding domain-containing protein" evidence="1">
    <location>
        <begin position="19"/>
        <end position="113"/>
    </location>
</feature>
<keyword evidence="1" id="KW-0732">Signal</keyword>
<reference evidence="2" key="1">
    <citation type="submission" date="2022-11" db="EMBL/GenBank/DDBJ databases">
        <authorList>
            <person name="Kikuchi T."/>
        </authorList>
    </citation>
    <scope>NUCLEOTIDE SEQUENCE</scope>
    <source>
        <strain evidence="2">PS1010</strain>
    </source>
</reference>
<accession>A0A9P1ISI9</accession>